<evidence type="ECO:0000313" key="3">
    <source>
        <dbReference type="EMBL" id="CBY34641.1"/>
    </source>
</evidence>
<dbReference type="InterPro" id="IPR008954">
    <property type="entry name" value="Moesin_tail_sf"/>
</dbReference>
<dbReference type="PANTHER" id="PTHR23281">
    <property type="entry name" value="MERLIN/MOESIN/EZRIN/RADIXIN"/>
    <property type="match status" value="1"/>
</dbReference>
<dbReference type="InterPro" id="IPR000798">
    <property type="entry name" value="Ez/rad/moesin-like"/>
</dbReference>
<feature type="domain" description="Ezrin/radixin/moesin C-terminal" evidence="2">
    <location>
        <begin position="241"/>
        <end position="298"/>
    </location>
</feature>
<name>E4YGL7_OIKDI</name>
<reference evidence="3" key="1">
    <citation type="journal article" date="2010" name="Science">
        <title>Plasticity of animal genome architecture unmasked by rapid evolution of a pelagic tunicate.</title>
        <authorList>
            <person name="Denoeud F."/>
            <person name="Henriet S."/>
            <person name="Mungpakdee S."/>
            <person name="Aury J.M."/>
            <person name="Da Silva C."/>
            <person name="Brinkmann H."/>
            <person name="Mikhaleva J."/>
            <person name="Olsen L.C."/>
            <person name="Jubin C."/>
            <person name="Canestro C."/>
            <person name="Bouquet J.M."/>
            <person name="Danks G."/>
            <person name="Poulain J."/>
            <person name="Campsteijn C."/>
            <person name="Adamski M."/>
            <person name="Cross I."/>
            <person name="Yadetie F."/>
            <person name="Muffato M."/>
            <person name="Louis A."/>
            <person name="Butcher S."/>
            <person name="Tsagkogeorga G."/>
            <person name="Konrad A."/>
            <person name="Singh S."/>
            <person name="Jensen M.F."/>
            <person name="Cong E.H."/>
            <person name="Eikeseth-Otteraa H."/>
            <person name="Noel B."/>
            <person name="Anthouard V."/>
            <person name="Porcel B.M."/>
            <person name="Kachouri-Lafond R."/>
            <person name="Nishino A."/>
            <person name="Ugolini M."/>
            <person name="Chourrout P."/>
            <person name="Nishida H."/>
            <person name="Aasland R."/>
            <person name="Huzurbazar S."/>
            <person name="Westhof E."/>
            <person name="Delsuc F."/>
            <person name="Lehrach H."/>
            <person name="Reinhardt R."/>
            <person name="Weissenbach J."/>
            <person name="Roy S.W."/>
            <person name="Artiguenave F."/>
            <person name="Postlethwait J.H."/>
            <person name="Manak J.R."/>
            <person name="Thompson E.M."/>
            <person name="Jaillon O."/>
            <person name="Du Pasquier L."/>
            <person name="Boudinot P."/>
            <person name="Liberles D.A."/>
            <person name="Volff J.N."/>
            <person name="Philippe H."/>
            <person name="Lenhard B."/>
            <person name="Roest Crollius H."/>
            <person name="Wincker P."/>
            <person name="Chourrout D."/>
        </authorList>
    </citation>
    <scope>NUCLEOTIDE SEQUENCE [LARGE SCALE GENOMIC DNA]</scope>
</reference>
<feature type="compositionally biased region" description="Basic and acidic residues" evidence="1">
    <location>
        <begin position="10"/>
        <end position="27"/>
    </location>
</feature>
<dbReference type="Proteomes" id="UP000011014">
    <property type="component" value="Unassembled WGS sequence"/>
</dbReference>
<dbReference type="InterPro" id="IPR011174">
    <property type="entry name" value="ERM"/>
</dbReference>
<organism evidence="3">
    <name type="scientific">Oikopleura dioica</name>
    <name type="common">Tunicate</name>
    <dbReference type="NCBI Taxonomy" id="34765"/>
    <lineage>
        <taxon>Eukaryota</taxon>
        <taxon>Metazoa</taxon>
        <taxon>Chordata</taxon>
        <taxon>Tunicata</taxon>
        <taxon>Appendicularia</taxon>
        <taxon>Copelata</taxon>
        <taxon>Oikopleuridae</taxon>
        <taxon>Oikopleura</taxon>
    </lineage>
</organism>
<dbReference type="GO" id="GO:0003779">
    <property type="term" value="F:actin binding"/>
    <property type="evidence" value="ECO:0007669"/>
    <property type="project" value="InterPro"/>
</dbReference>
<feature type="region of interest" description="Disordered" evidence="1">
    <location>
        <begin position="45"/>
        <end position="73"/>
    </location>
</feature>
<feature type="region of interest" description="Disordered" evidence="1">
    <location>
        <begin position="127"/>
        <end position="188"/>
    </location>
</feature>
<feature type="compositionally biased region" description="Polar residues" evidence="1">
    <location>
        <begin position="159"/>
        <end position="173"/>
    </location>
</feature>
<dbReference type="AlphaFoldDB" id="E4YGL7"/>
<dbReference type="PRINTS" id="PR00661">
    <property type="entry name" value="ERMFAMILY"/>
</dbReference>
<sequence length="298" mass="33746">MPPQRFSVFLERDQIQRDRDEENRLTEAQRNKELHSQLEGGGTHYVTAHHLHGGGGGSTGSVQTTGSESGHSAHAHFLPREQNQILYESQMEVDVEDVRDLPSYSFQFGLHEPSRRPFPLPIYPAPSTAPTSSQSTMDRSQWTDATGSLFPNSARRGSFDSSISPATPNTQTKYQRHYKSINVRPDKRNLLTYHQRRAELSNPYHSSTSLSSRPNIDQHYLSASDLTGPTAPITDLKKRRLMLHELKNQLGDLKDTNATTVMDQIHAENVKQGRDKYKTLKQIRRGNTKSRVDQFEAL</sequence>
<feature type="region of interest" description="Disordered" evidence="1">
    <location>
        <begin position="1"/>
        <end position="27"/>
    </location>
</feature>
<dbReference type="EMBL" id="FN654528">
    <property type="protein sequence ID" value="CBY34641.1"/>
    <property type="molecule type" value="Genomic_DNA"/>
</dbReference>
<proteinExistence type="predicted"/>
<feature type="compositionally biased region" description="Low complexity" evidence="1">
    <location>
        <begin position="60"/>
        <end position="70"/>
    </location>
</feature>
<dbReference type="Gene3D" id="6.10.360.10">
    <property type="match status" value="1"/>
</dbReference>
<feature type="compositionally biased region" description="Low complexity" evidence="1">
    <location>
        <begin position="127"/>
        <end position="136"/>
    </location>
</feature>
<dbReference type="Pfam" id="PF00769">
    <property type="entry name" value="ERM_C"/>
    <property type="match status" value="1"/>
</dbReference>
<protein>
    <recommendedName>
        <fullName evidence="2">Ezrin/radixin/moesin C-terminal domain-containing protein</fullName>
    </recommendedName>
</protein>
<accession>E4YGL7</accession>
<evidence type="ECO:0000256" key="1">
    <source>
        <dbReference type="SAM" id="MobiDB-lite"/>
    </source>
</evidence>
<feature type="compositionally biased region" description="Polar residues" evidence="1">
    <location>
        <begin position="137"/>
        <end position="151"/>
    </location>
</feature>
<dbReference type="InterPro" id="IPR011259">
    <property type="entry name" value="ERM_C_dom"/>
</dbReference>
<gene>
    <name evidence="3" type="ORF">GSOID_T00024671001</name>
</gene>
<evidence type="ECO:0000259" key="2">
    <source>
        <dbReference type="Pfam" id="PF00769"/>
    </source>
</evidence>
<dbReference type="SUPFAM" id="SSF48678">
    <property type="entry name" value="Moesin tail domain"/>
    <property type="match status" value="1"/>
</dbReference>